<organism evidence="4 5">
    <name type="scientific">Cordylochernes scorpioides</name>
    <dbReference type="NCBI Taxonomy" id="51811"/>
    <lineage>
        <taxon>Eukaryota</taxon>
        <taxon>Metazoa</taxon>
        <taxon>Ecdysozoa</taxon>
        <taxon>Arthropoda</taxon>
        <taxon>Chelicerata</taxon>
        <taxon>Arachnida</taxon>
        <taxon>Pseudoscorpiones</taxon>
        <taxon>Cheliferoidea</taxon>
        <taxon>Chernetidae</taxon>
        <taxon>Cordylochernes</taxon>
    </lineage>
</organism>
<evidence type="ECO:0000256" key="3">
    <source>
        <dbReference type="ARBA" id="ARBA00022679"/>
    </source>
</evidence>
<dbReference type="Pfam" id="PF13489">
    <property type="entry name" value="Methyltransf_23"/>
    <property type="match status" value="1"/>
</dbReference>
<dbReference type="Gene3D" id="3.40.50.150">
    <property type="entry name" value="Vaccinia Virus protein VP39"/>
    <property type="match status" value="1"/>
</dbReference>
<evidence type="ECO:0000313" key="4">
    <source>
        <dbReference type="EMBL" id="UYV61568.1"/>
    </source>
</evidence>
<sequence length="260" mass="30374">MNETSDKYQHEARSLNQQEVETLERDTKLVSEFKQNKLEIEAKKNWDLFYKRNETRFFKDRHWTNREFELDINLEDEEDSEVRPCLLEVGCGVGNFIFPLIEEGYKPFVYACDFSPRAIELVKVIYDGSTYLSLVNMVQAMIIMHTKHDNHSVVQSNPLYDTQKCQAFVCDISQEDSLSQHIQPGTIALATLVFVLSALHPDKMAVALRNIHRVLRPGGRVCFRDYGLYDQAMLRFKPGHKLSENFYVRQDGTRAYYFPK</sequence>
<evidence type="ECO:0000313" key="5">
    <source>
        <dbReference type="Proteomes" id="UP001235939"/>
    </source>
</evidence>
<dbReference type="PIRSF" id="PIRSF037755">
    <property type="entry name" value="Mettl2_prd"/>
    <property type="match status" value="1"/>
</dbReference>
<dbReference type="Proteomes" id="UP001235939">
    <property type="component" value="Chromosome 01"/>
</dbReference>
<evidence type="ECO:0000256" key="1">
    <source>
        <dbReference type="ARBA" id="ARBA00009725"/>
    </source>
</evidence>
<name>A0ABY6JZK3_9ARAC</name>
<reference evidence="4 5" key="1">
    <citation type="submission" date="2022-01" db="EMBL/GenBank/DDBJ databases">
        <title>A chromosomal length assembly of Cordylochernes scorpioides.</title>
        <authorList>
            <person name="Zeh D."/>
            <person name="Zeh J."/>
        </authorList>
    </citation>
    <scope>NUCLEOTIDE SEQUENCE [LARGE SCALE GENOMIC DNA]</scope>
    <source>
        <strain evidence="4">IN4F17</strain>
        <tissue evidence="4">Whole Body</tissue>
    </source>
</reference>
<feature type="non-terminal residue" evidence="4">
    <location>
        <position position="1"/>
    </location>
</feature>
<dbReference type="PANTHER" id="PTHR22809:SF5">
    <property type="entry name" value="TRNA N(3)-METHYLCYTIDINE METHYLTRANSFERASE METTL6"/>
    <property type="match status" value="1"/>
</dbReference>
<protein>
    <submittedName>
        <fullName evidence="4">METTL6</fullName>
    </submittedName>
</protein>
<dbReference type="InterPro" id="IPR026113">
    <property type="entry name" value="METTL2/6/8-like"/>
</dbReference>
<dbReference type="EMBL" id="CP092863">
    <property type="protein sequence ID" value="UYV61568.1"/>
    <property type="molecule type" value="Genomic_DNA"/>
</dbReference>
<dbReference type="PANTHER" id="PTHR22809">
    <property type="entry name" value="METHYLTRANSFERASE-RELATED"/>
    <property type="match status" value="1"/>
</dbReference>
<accession>A0ABY6JZK3</accession>
<dbReference type="InterPro" id="IPR029063">
    <property type="entry name" value="SAM-dependent_MTases_sf"/>
</dbReference>
<keyword evidence="5" id="KW-1185">Reference proteome</keyword>
<comment type="similarity">
    <text evidence="1">Belongs to the methyltransferase superfamily. METL family.</text>
</comment>
<dbReference type="CDD" id="cd02440">
    <property type="entry name" value="AdoMet_MTases"/>
    <property type="match status" value="1"/>
</dbReference>
<keyword evidence="3" id="KW-0808">Transferase</keyword>
<gene>
    <name evidence="4" type="ORF">LAZ67_1005330</name>
</gene>
<dbReference type="SUPFAM" id="SSF53335">
    <property type="entry name" value="S-adenosyl-L-methionine-dependent methyltransferases"/>
    <property type="match status" value="1"/>
</dbReference>
<evidence type="ECO:0000256" key="2">
    <source>
        <dbReference type="ARBA" id="ARBA00022603"/>
    </source>
</evidence>
<proteinExistence type="inferred from homology"/>
<keyword evidence="2" id="KW-0489">Methyltransferase</keyword>